<proteinExistence type="predicted"/>
<feature type="domain" description="GAF" evidence="1">
    <location>
        <begin position="122"/>
        <end position="211"/>
    </location>
</feature>
<dbReference type="InterPro" id="IPR029016">
    <property type="entry name" value="GAF-like_dom_sf"/>
</dbReference>
<dbReference type="EMBL" id="BAAAMN010000072">
    <property type="protein sequence ID" value="GAA2046483.1"/>
    <property type="molecule type" value="Genomic_DNA"/>
</dbReference>
<evidence type="ECO:0000313" key="3">
    <source>
        <dbReference type="Proteomes" id="UP001501461"/>
    </source>
</evidence>
<dbReference type="RefSeq" id="WP_343960106.1">
    <property type="nucleotide sequence ID" value="NZ_BAAAMN010000072.1"/>
</dbReference>
<evidence type="ECO:0000313" key="2">
    <source>
        <dbReference type="EMBL" id="GAA2046483.1"/>
    </source>
</evidence>
<keyword evidence="3" id="KW-1185">Reference proteome</keyword>
<evidence type="ECO:0000259" key="1">
    <source>
        <dbReference type="Pfam" id="PF01590"/>
    </source>
</evidence>
<protein>
    <submittedName>
        <fullName evidence="2">GAF domain-containing protein</fullName>
    </submittedName>
</protein>
<reference evidence="2 3" key="1">
    <citation type="journal article" date="2019" name="Int. J. Syst. Evol. Microbiol.">
        <title>The Global Catalogue of Microorganisms (GCM) 10K type strain sequencing project: providing services to taxonomists for standard genome sequencing and annotation.</title>
        <authorList>
            <consortium name="The Broad Institute Genomics Platform"/>
            <consortium name="The Broad Institute Genome Sequencing Center for Infectious Disease"/>
            <person name="Wu L."/>
            <person name="Ma J."/>
        </authorList>
    </citation>
    <scope>NUCLEOTIDE SEQUENCE [LARGE SCALE GENOMIC DNA]</scope>
    <source>
        <strain evidence="2 3">JCM 13595</strain>
    </source>
</reference>
<organism evidence="2 3">
    <name type="scientific">Yaniella flava</name>
    <dbReference type="NCBI Taxonomy" id="287930"/>
    <lineage>
        <taxon>Bacteria</taxon>
        <taxon>Bacillati</taxon>
        <taxon>Actinomycetota</taxon>
        <taxon>Actinomycetes</taxon>
        <taxon>Micrococcales</taxon>
        <taxon>Micrococcaceae</taxon>
        <taxon>Yaniella</taxon>
    </lineage>
</organism>
<comment type="caution">
    <text evidence="2">The sequence shown here is derived from an EMBL/GenBank/DDBJ whole genome shotgun (WGS) entry which is preliminary data.</text>
</comment>
<name>A0ABN2UZZ5_9MICC</name>
<dbReference type="Gene3D" id="3.30.450.40">
    <property type="match status" value="1"/>
</dbReference>
<dbReference type="InterPro" id="IPR003018">
    <property type="entry name" value="GAF"/>
</dbReference>
<accession>A0ABN2UZZ5</accession>
<sequence>MTLIEQHPHSNPADQAYQRAVAAAHQKLTDAIVDSTHVRSTVTESWRRCLQLHHTPQTVTTPATIASHTLADYRKTHPIAAVLPMVQTLLAPAHDVGLITAISNTAGHLLWVDGASRTRTRAEDIGFAPGTDWSEASMGTSAPGAALSTGAVAQVAGAEHFSQNVHDFYCSAIPLRHPSGGILGMLDLTGSATAVTPLALAMLRNTAKAIEQFWATHTFPTAGDHLAPDAVSASPLIEVATGYGGRLGDLRLSNRHAEILTLLDWHHTGFNATQLAHQLFAELPPEHLRARLTTVRAEISRLRKFLDHSHYPITLLSQPYRLDAHRTTDAAAAIAALHRGDLTSALQLAPSDVLPESEAPGIVAIRQHVAVTLREAVLADANPEQLWTYLGRSQAAEDVEAWMLALKILPPHSPRRAVATATLQRLVH</sequence>
<dbReference type="Proteomes" id="UP001501461">
    <property type="component" value="Unassembled WGS sequence"/>
</dbReference>
<gene>
    <name evidence="2" type="ORF">GCM10009720_29180</name>
</gene>
<dbReference type="Pfam" id="PF01590">
    <property type="entry name" value="GAF"/>
    <property type="match status" value="1"/>
</dbReference>